<keyword evidence="2" id="KW-0808">Transferase</keyword>
<dbReference type="EMBL" id="VFPM01000004">
    <property type="protein sequence ID" value="TQM57241.1"/>
    <property type="molecule type" value="Genomic_DNA"/>
</dbReference>
<dbReference type="Proteomes" id="UP000316747">
    <property type="component" value="Unassembled WGS sequence"/>
</dbReference>
<evidence type="ECO:0000259" key="1">
    <source>
        <dbReference type="PROSITE" id="PS51186"/>
    </source>
</evidence>
<dbReference type="SUPFAM" id="SSF55729">
    <property type="entry name" value="Acyl-CoA N-acyltransferases (Nat)"/>
    <property type="match status" value="1"/>
</dbReference>
<proteinExistence type="predicted"/>
<accession>A0A543HFX4</accession>
<comment type="caution">
    <text evidence="2">The sequence shown here is derived from an EMBL/GenBank/DDBJ whole genome shotgun (WGS) entry which is preliminary data.</text>
</comment>
<gene>
    <name evidence="2" type="ORF">FBY41_4062</name>
</gene>
<sequence>MRSAMWMTAVARPCERDLMHVETPRLIVRPWSHDEAERLLDIQSRLEVVKWLGDGEPVLMKDLDEAHERIDRYHRRSESPPLGFWAVEVRATADEPGRIAGSVILLTLPNDDHGEVEIGWHLHPDSWGRGYATEAAAAVMQHGFDGGLPEIFALTHTDNEPSKAVCRRLGMDDLGIIEKYYEGESCLFRMTPEQWSATGGRAATG</sequence>
<dbReference type="PANTHER" id="PTHR43792:SF1">
    <property type="entry name" value="N-ACETYLTRANSFERASE DOMAIN-CONTAINING PROTEIN"/>
    <property type="match status" value="1"/>
</dbReference>
<dbReference type="AlphaFoldDB" id="A0A543HFX4"/>
<dbReference type="Gene3D" id="3.40.630.30">
    <property type="match status" value="1"/>
</dbReference>
<dbReference type="InterPro" id="IPR051531">
    <property type="entry name" value="N-acetyltransferase"/>
</dbReference>
<dbReference type="InterPro" id="IPR016181">
    <property type="entry name" value="Acyl_CoA_acyltransferase"/>
</dbReference>
<evidence type="ECO:0000313" key="3">
    <source>
        <dbReference type="Proteomes" id="UP000316747"/>
    </source>
</evidence>
<dbReference type="Pfam" id="PF13302">
    <property type="entry name" value="Acetyltransf_3"/>
    <property type="match status" value="1"/>
</dbReference>
<evidence type="ECO:0000313" key="2">
    <source>
        <dbReference type="EMBL" id="TQM57241.1"/>
    </source>
</evidence>
<protein>
    <submittedName>
        <fullName evidence="2">RimJ/RimL family protein N-acetyltransferase</fullName>
    </submittedName>
</protein>
<keyword evidence="3" id="KW-1185">Reference proteome</keyword>
<dbReference type="InterPro" id="IPR000182">
    <property type="entry name" value="GNAT_dom"/>
</dbReference>
<name>A0A543HFX4_9MICO</name>
<dbReference type="PANTHER" id="PTHR43792">
    <property type="entry name" value="GNAT FAMILY, PUTATIVE (AFU_ORTHOLOGUE AFUA_3G00765)-RELATED-RELATED"/>
    <property type="match status" value="1"/>
</dbReference>
<dbReference type="CDD" id="cd04301">
    <property type="entry name" value="NAT_SF"/>
    <property type="match status" value="1"/>
</dbReference>
<feature type="domain" description="N-acetyltransferase" evidence="1">
    <location>
        <begin position="26"/>
        <end position="193"/>
    </location>
</feature>
<organism evidence="2 3">
    <name type="scientific">Humibacillus xanthopallidus</name>
    <dbReference type="NCBI Taxonomy" id="412689"/>
    <lineage>
        <taxon>Bacteria</taxon>
        <taxon>Bacillati</taxon>
        <taxon>Actinomycetota</taxon>
        <taxon>Actinomycetes</taxon>
        <taxon>Micrococcales</taxon>
        <taxon>Intrasporangiaceae</taxon>
        <taxon>Humibacillus</taxon>
    </lineage>
</organism>
<reference evidence="2 3" key="1">
    <citation type="submission" date="2019-06" db="EMBL/GenBank/DDBJ databases">
        <title>Genome sequencing of plant associated microbes to promote plant fitness in Sorghum bicolor and Oryza sativa.</title>
        <authorList>
            <person name="Coleman-Derr D."/>
        </authorList>
    </citation>
    <scope>NUCLEOTIDE SEQUENCE [LARGE SCALE GENOMIC DNA]</scope>
    <source>
        <strain evidence="2 3">KV-663</strain>
    </source>
</reference>
<dbReference type="GO" id="GO:0016747">
    <property type="term" value="F:acyltransferase activity, transferring groups other than amino-acyl groups"/>
    <property type="evidence" value="ECO:0007669"/>
    <property type="project" value="InterPro"/>
</dbReference>
<dbReference type="PROSITE" id="PS51186">
    <property type="entry name" value="GNAT"/>
    <property type="match status" value="1"/>
</dbReference>